<proteinExistence type="predicted"/>
<dbReference type="OMA" id="PRIHLCL"/>
<organism evidence="1">
    <name type="scientific">Triticum urartu</name>
    <name type="common">Red wild einkorn</name>
    <name type="synonym">Crithodium urartu</name>
    <dbReference type="NCBI Taxonomy" id="4572"/>
    <lineage>
        <taxon>Eukaryota</taxon>
        <taxon>Viridiplantae</taxon>
        <taxon>Streptophyta</taxon>
        <taxon>Embryophyta</taxon>
        <taxon>Tracheophyta</taxon>
        <taxon>Spermatophyta</taxon>
        <taxon>Magnoliopsida</taxon>
        <taxon>Liliopsida</taxon>
        <taxon>Poales</taxon>
        <taxon>Poaceae</taxon>
        <taxon>BOP clade</taxon>
        <taxon>Pooideae</taxon>
        <taxon>Triticodae</taxon>
        <taxon>Triticeae</taxon>
        <taxon>Triticinae</taxon>
        <taxon>Triticum</taxon>
    </lineage>
</organism>
<sequence length="147" mass="16489">MGVGHRRLGDWLLAPWLAGVGDWGRPLAGGRTWDWSAPSSSAQVHPRIHLCLGYGCPLQHQAPSTSRSASPPLLLLEFEQHGQHPSMPQQQGHETQTNEVQFRGIEFLQRDPALRPQIRPSKDFFQAPPLLASSVMRNFEQLHMELS</sequence>
<protein>
    <submittedName>
        <fullName evidence="1">Uncharacterized protein</fullName>
    </submittedName>
</protein>
<name>M7XM04_TRIUA</name>
<gene>
    <name evidence="1" type="ORF">TRIUR3_34143</name>
</gene>
<reference evidence="1" key="1">
    <citation type="journal article" date="2013" name="Nature">
        <title>Draft genome of the wheat A-genome progenitor Triticum urartu.</title>
        <authorList>
            <person name="Ling H.Q."/>
            <person name="Zhao S."/>
            <person name="Liu D."/>
            <person name="Wang J."/>
            <person name="Sun H."/>
            <person name="Zhang C."/>
            <person name="Fan H."/>
            <person name="Li D."/>
            <person name="Dong L."/>
            <person name="Tao Y."/>
            <person name="Gao C."/>
            <person name="Wu H."/>
            <person name="Li Y."/>
            <person name="Cui Y."/>
            <person name="Guo X."/>
            <person name="Zheng S."/>
            <person name="Wang B."/>
            <person name="Yu K."/>
            <person name="Liang Q."/>
            <person name="Yang W."/>
            <person name="Lou X."/>
            <person name="Chen J."/>
            <person name="Feng M."/>
            <person name="Jian J."/>
            <person name="Zhang X."/>
            <person name="Luo G."/>
            <person name="Jiang Y."/>
            <person name="Liu J."/>
            <person name="Wang Z."/>
            <person name="Sha Y."/>
            <person name="Zhang B."/>
            <person name="Wu H."/>
            <person name="Tang D."/>
            <person name="Shen Q."/>
            <person name="Xue P."/>
            <person name="Zou S."/>
            <person name="Wang X."/>
            <person name="Liu X."/>
            <person name="Wang F."/>
            <person name="Yang Y."/>
            <person name="An X."/>
            <person name="Dong Z."/>
            <person name="Zhang K."/>
            <person name="Zhang X."/>
            <person name="Luo M.C."/>
            <person name="Dvorak J."/>
            <person name="Tong Y."/>
            <person name="Wang J."/>
            <person name="Yang H."/>
            <person name="Li Z."/>
            <person name="Wang D."/>
            <person name="Zhang A."/>
            <person name="Wang J."/>
        </authorList>
    </citation>
    <scope>NUCLEOTIDE SEQUENCE</scope>
</reference>
<dbReference type="AlphaFoldDB" id="M7XM04"/>
<dbReference type="STRING" id="4572.M7XM04"/>
<evidence type="ECO:0000313" key="1">
    <source>
        <dbReference type="EMBL" id="EMS35676.1"/>
    </source>
</evidence>
<dbReference type="EMBL" id="KD498711">
    <property type="protein sequence ID" value="EMS35676.1"/>
    <property type="molecule type" value="Genomic_DNA"/>
</dbReference>
<accession>M7XM04</accession>